<evidence type="ECO:0000256" key="1">
    <source>
        <dbReference type="ARBA" id="ARBA00004651"/>
    </source>
</evidence>
<keyword evidence="2" id="KW-1003">Cell membrane</keyword>
<protein>
    <submittedName>
        <fullName evidence="7">Uncharacterized membrane protein YbhN (UPF0104 family)</fullName>
    </submittedName>
</protein>
<comment type="subcellular location">
    <subcellularLocation>
        <location evidence="1">Cell membrane</location>
        <topology evidence="1">Multi-pass membrane protein</topology>
    </subcellularLocation>
</comment>
<sequence length="305" mass="32730">MNGHPLAMIARMAVSLGLLLLLAWLLDPAVIVSTLAGLHPGWVTAALAITIAQTLLSAWRWRYTASRLRLAMPVPFAVREYYLASFINQVLPGGVLGDVARAWRHAGRAHRRRAAVHGVILERGSGQLAMALIAVASLLVLADVLAVRPYLWVHAGLLACMLTWFALGKLLWQQRSGRALVLDLRRALLNRNALPVQLFTSLTVVLSYLLVYLAAARAVGDATPTLQLLPLIPLVLLAMLIPVSFAGWGLREGAAAAIWALAGLDPAQGVAIAIAYGLLVLAGTLPGALVLWMETRRRTALVSPS</sequence>
<feature type="transmembrane region" description="Helical" evidence="6">
    <location>
        <begin position="152"/>
        <end position="172"/>
    </location>
</feature>
<keyword evidence="8" id="KW-1185">Reference proteome</keyword>
<dbReference type="EMBL" id="JALJXV010000001">
    <property type="protein sequence ID" value="MCP1673472.1"/>
    <property type="molecule type" value="Genomic_DNA"/>
</dbReference>
<dbReference type="PANTHER" id="PTHR40277:SF1">
    <property type="entry name" value="BLL5419 PROTEIN"/>
    <property type="match status" value="1"/>
</dbReference>
<keyword evidence="5 6" id="KW-0472">Membrane</keyword>
<evidence type="ECO:0000313" key="7">
    <source>
        <dbReference type="EMBL" id="MCP1673472.1"/>
    </source>
</evidence>
<keyword evidence="3 6" id="KW-0812">Transmembrane</keyword>
<name>A0AAE3G129_9GAMM</name>
<accession>A0AAE3G129</accession>
<evidence type="ECO:0000256" key="2">
    <source>
        <dbReference type="ARBA" id="ARBA00022475"/>
    </source>
</evidence>
<dbReference type="AlphaFoldDB" id="A0AAE3G129"/>
<evidence type="ECO:0000256" key="6">
    <source>
        <dbReference type="SAM" id="Phobius"/>
    </source>
</evidence>
<feature type="transmembrane region" description="Helical" evidence="6">
    <location>
        <begin position="270"/>
        <end position="293"/>
    </location>
</feature>
<dbReference type="GO" id="GO:0005886">
    <property type="term" value="C:plasma membrane"/>
    <property type="evidence" value="ECO:0007669"/>
    <property type="project" value="UniProtKB-SubCell"/>
</dbReference>
<dbReference type="Proteomes" id="UP001205843">
    <property type="component" value="Unassembled WGS sequence"/>
</dbReference>
<dbReference type="Pfam" id="PF03706">
    <property type="entry name" value="LPG_synthase_TM"/>
    <property type="match status" value="1"/>
</dbReference>
<dbReference type="PANTHER" id="PTHR40277">
    <property type="entry name" value="BLL5419 PROTEIN"/>
    <property type="match status" value="1"/>
</dbReference>
<comment type="caution">
    <text evidence="7">The sequence shown here is derived from an EMBL/GenBank/DDBJ whole genome shotgun (WGS) entry which is preliminary data.</text>
</comment>
<feature type="transmembrane region" description="Helical" evidence="6">
    <location>
        <begin position="41"/>
        <end position="59"/>
    </location>
</feature>
<evidence type="ECO:0000256" key="4">
    <source>
        <dbReference type="ARBA" id="ARBA00022989"/>
    </source>
</evidence>
<evidence type="ECO:0000313" key="8">
    <source>
        <dbReference type="Proteomes" id="UP001205843"/>
    </source>
</evidence>
<feature type="transmembrane region" description="Helical" evidence="6">
    <location>
        <begin position="193"/>
        <end position="215"/>
    </location>
</feature>
<gene>
    <name evidence="7" type="ORF">J2T57_000564</name>
</gene>
<dbReference type="InterPro" id="IPR022791">
    <property type="entry name" value="L-PG_synthase/AglD"/>
</dbReference>
<keyword evidence="4 6" id="KW-1133">Transmembrane helix</keyword>
<evidence type="ECO:0000256" key="5">
    <source>
        <dbReference type="ARBA" id="ARBA00023136"/>
    </source>
</evidence>
<evidence type="ECO:0000256" key="3">
    <source>
        <dbReference type="ARBA" id="ARBA00022692"/>
    </source>
</evidence>
<reference evidence="7" key="1">
    <citation type="submission" date="2022-03" db="EMBL/GenBank/DDBJ databases">
        <title>Genomic Encyclopedia of Type Strains, Phase III (KMG-III): the genomes of soil and plant-associated and newly described type strains.</title>
        <authorList>
            <person name="Whitman W."/>
        </authorList>
    </citation>
    <scope>NUCLEOTIDE SEQUENCE</scope>
    <source>
        <strain evidence="7">ANL 6-2</strain>
    </source>
</reference>
<proteinExistence type="predicted"/>
<organism evidence="7 8">
    <name type="scientific">Natronocella acetinitrilica</name>
    <dbReference type="NCBI Taxonomy" id="414046"/>
    <lineage>
        <taxon>Bacteria</taxon>
        <taxon>Pseudomonadati</taxon>
        <taxon>Pseudomonadota</taxon>
        <taxon>Gammaproteobacteria</taxon>
        <taxon>Chromatiales</taxon>
        <taxon>Ectothiorhodospiraceae</taxon>
        <taxon>Natronocella</taxon>
    </lineage>
</organism>
<dbReference type="RefSeq" id="WP_253473872.1">
    <property type="nucleotide sequence ID" value="NZ_JALJXV010000001.1"/>
</dbReference>
<feature type="transmembrane region" description="Helical" evidence="6">
    <location>
        <begin position="227"/>
        <end position="250"/>
    </location>
</feature>